<gene>
    <name evidence="1" type="ORF">M9458_021614</name>
</gene>
<dbReference type="PANTHER" id="PTHR11475:SF63">
    <property type="entry name" value="EOSINOPHIL PEROXIDASE"/>
    <property type="match status" value="1"/>
</dbReference>
<evidence type="ECO:0000313" key="2">
    <source>
        <dbReference type="Proteomes" id="UP001529510"/>
    </source>
</evidence>
<evidence type="ECO:0000313" key="1">
    <source>
        <dbReference type="EMBL" id="KAL0182239.1"/>
    </source>
</evidence>
<dbReference type="InterPro" id="IPR010255">
    <property type="entry name" value="Haem_peroxidase_sf"/>
</dbReference>
<dbReference type="InterPro" id="IPR019791">
    <property type="entry name" value="Haem_peroxidase_animal"/>
</dbReference>
<dbReference type="Proteomes" id="UP001529510">
    <property type="component" value="Unassembled WGS sequence"/>
</dbReference>
<feature type="non-terminal residue" evidence="1">
    <location>
        <position position="111"/>
    </location>
</feature>
<dbReference type="PROSITE" id="PS50292">
    <property type="entry name" value="PEROXIDASE_3"/>
    <property type="match status" value="1"/>
</dbReference>
<reference evidence="1 2" key="1">
    <citation type="submission" date="2024-05" db="EMBL/GenBank/DDBJ databases">
        <title>Genome sequencing and assembly of Indian major carp, Cirrhinus mrigala (Hamilton, 1822).</title>
        <authorList>
            <person name="Mohindra V."/>
            <person name="Chowdhury L.M."/>
            <person name="Lal K."/>
            <person name="Jena J.K."/>
        </authorList>
    </citation>
    <scope>NUCLEOTIDE SEQUENCE [LARGE SCALE GENOMIC DNA]</scope>
    <source>
        <strain evidence="1">CM1030</strain>
        <tissue evidence="1">Blood</tissue>
    </source>
</reference>
<dbReference type="EMBL" id="JAMKFB020000010">
    <property type="protein sequence ID" value="KAL0182239.1"/>
    <property type="molecule type" value="Genomic_DNA"/>
</dbReference>
<name>A0ABD0Q7J6_CIRMR</name>
<organism evidence="1 2">
    <name type="scientific">Cirrhinus mrigala</name>
    <name type="common">Mrigala</name>
    <dbReference type="NCBI Taxonomy" id="683832"/>
    <lineage>
        <taxon>Eukaryota</taxon>
        <taxon>Metazoa</taxon>
        <taxon>Chordata</taxon>
        <taxon>Craniata</taxon>
        <taxon>Vertebrata</taxon>
        <taxon>Euteleostomi</taxon>
        <taxon>Actinopterygii</taxon>
        <taxon>Neopterygii</taxon>
        <taxon>Teleostei</taxon>
        <taxon>Ostariophysi</taxon>
        <taxon>Cypriniformes</taxon>
        <taxon>Cyprinidae</taxon>
        <taxon>Labeoninae</taxon>
        <taxon>Labeonini</taxon>
        <taxon>Cirrhinus</taxon>
    </lineage>
</organism>
<feature type="non-terminal residue" evidence="1">
    <location>
        <position position="1"/>
    </location>
</feature>
<keyword evidence="2" id="KW-1185">Reference proteome</keyword>
<protein>
    <submittedName>
        <fullName evidence="1">Uncharacterized protein</fullName>
    </submittedName>
</protein>
<dbReference type="Pfam" id="PF03098">
    <property type="entry name" value="An_peroxidase"/>
    <property type="match status" value="1"/>
</dbReference>
<accession>A0ABD0Q7J6</accession>
<proteinExistence type="predicted"/>
<sequence length="111" mass="12013">PDSCLPFFRSSPACGSGNTAYIFGGIPKVREQINTLTAFLDAGQVYGSEDGLAKELRDLTNDGGLLRVNGRFLDNGREHLPFTNATNNMCATRRKILNDTTLTEVPCFVAG</sequence>
<comment type="caution">
    <text evidence="1">The sequence shown here is derived from an EMBL/GenBank/DDBJ whole genome shotgun (WGS) entry which is preliminary data.</text>
</comment>
<dbReference type="PANTHER" id="PTHR11475">
    <property type="entry name" value="OXIDASE/PEROXIDASE"/>
    <property type="match status" value="1"/>
</dbReference>
<dbReference type="InterPro" id="IPR037120">
    <property type="entry name" value="Haem_peroxidase_sf_animal"/>
</dbReference>
<dbReference type="SUPFAM" id="SSF48113">
    <property type="entry name" value="Heme-dependent peroxidases"/>
    <property type="match status" value="1"/>
</dbReference>
<dbReference type="Gene3D" id="1.10.640.10">
    <property type="entry name" value="Haem peroxidase domain superfamily, animal type"/>
    <property type="match status" value="1"/>
</dbReference>
<dbReference type="AlphaFoldDB" id="A0ABD0Q7J6"/>